<dbReference type="InterPro" id="IPR015425">
    <property type="entry name" value="FH2_Formin"/>
</dbReference>
<sequence>MAPPPPPPPPPPGVATGPPPPGPPGPPGGPPPPPGPGGMLGFGPSLPKLISHTPKANMRNFHIDPIPKTKLSKSVFLKKNIAVNTKDVDLDKKELERIFGADASKKLKTITTSQHATNAPTLVHLIDSKRSYQISIQLTALRLSIFHIKEAVIQLDSKKLNHEQITILQSICPTAEEVGMINKYEGDVKNLAKPERFFSDMRIIPHLVERLDCWNFKLKFDSTLDLIIPEINILNDAAKEMQNSEKFFGILTIVLAISNYLNAKSRHKQCYGFKLSTLCKIRDTKSMDNKTNLLTYIVKYIEDGYSSDGLNLFFKDLHNVHRATRVSLQYLKETVQHHQHMLNVVKLTIEKYEKLTKSHIPHDDRFLNEMKPFYALGCTRMKSVNKLLTDCTENISKLVELYDEDASLNQKPEDFFIMVDGFIRDYKNVRTELAEIEKIEQERIRKEHLKANKENMLNNQRINTLLLVKEIQNVKKAVVNSGLSRKDSGQDMLSEVRRRESLRMM</sequence>
<feature type="region of interest" description="Disordered" evidence="1">
    <location>
        <begin position="1"/>
        <end position="44"/>
    </location>
</feature>
<dbReference type="AlphaFoldDB" id="A0AAW2YVD6"/>
<evidence type="ECO:0000313" key="3">
    <source>
        <dbReference type="EMBL" id="KAL0480901.1"/>
    </source>
</evidence>
<dbReference type="SUPFAM" id="SSF101447">
    <property type="entry name" value="Formin homology 2 domain (FH2 domain)"/>
    <property type="match status" value="1"/>
</dbReference>
<reference evidence="3 4" key="1">
    <citation type="submission" date="2024-03" db="EMBL/GenBank/DDBJ databases">
        <title>The Acrasis kona genome and developmental transcriptomes reveal deep origins of eukaryotic multicellular pathways.</title>
        <authorList>
            <person name="Sheikh S."/>
            <person name="Fu C.-J."/>
            <person name="Brown M.W."/>
            <person name="Baldauf S.L."/>
        </authorList>
    </citation>
    <scope>NUCLEOTIDE SEQUENCE [LARGE SCALE GENOMIC DNA]</scope>
    <source>
        <strain evidence="3 4">ATCC MYA-3509</strain>
    </source>
</reference>
<organism evidence="3 4">
    <name type="scientific">Acrasis kona</name>
    <dbReference type="NCBI Taxonomy" id="1008807"/>
    <lineage>
        <taxon>Eukaryota</taxon>
        <taxon>Discoba</taxon>
        <taxon>Heterolobosea</taxon>
        <taxon>Tetramitia</taxon>
        <taxon>Eutetramitia</taxon>
        <taxon>Acrasidae</taxon>
        <taxon>Acrasis</taxon>
    </lineage>
</organism>
<dbReference type="PANTHER" id="PTHR45725:SF1">
    <property type="entry name" value="DISHEVELLED ASSOCIATED ACTIVATOR OF MORPHOGENESIS, ISOFORM D"/>
    <property type="match status" value="1"/>
</dbReference>
<name>A0AAW2YVD6_9EUKA</name>
<dbReference type="Gene3D" id="1.20.58.2220">
    <property type="entry name" value="Formin, FH2 domain"/>
    <property type="match status" value="1"/>
</dbReference>
<feature type="compositionally biased region" description="Pro residues" evidence="1">
    <location>
        <begin position="1"/>
        <end position="36"/>
    </location>
</feature>
<gene>
    <name evidence="3" type="ORF">AKO1_004083</name>
</gene>
<dbReference type="PANTHER" id="PTHR45725">
    <property type="entry name" value="FORMIN HOMOLOGY 2 FAMILY MEMBER"/>
    <property type="match status" value="1"/>
</dbReference>
<dbReference type="EMBL" id="JAOPGA020000701">
    <property type="protein sequence ID" value="KAL0480901.1"/>
    <property type="molecule type" value="Genomic_DNA"/>
</dbReference>
<evidence type="ECO:0000256" key="1">
    <source>
        <dbReference type="SAM" id="MobiDB-lite"/>
    </source>
</evidence>
<dbReference type="Proteomes" id="UP001431209">
    <property type="component" value="Unassembled WGS sequence"/>
</dbReference>
<feature type="domain" description="FH2" evidence="2">
    <location>
        <begin position="47"/>
        <end position="452"/>
    </location>
</feature>
<comment type="caution">
    <text evidence="3">The sequence shown here is derived from an EMBL/GenBank/DDBJ whole genome shotgun (WGS) entry which is preliminary data.</text>
</comment>
<accession>A0AAW2YVD6</accession>
<dbReference type="PROSITE" id="PS51444">
    <property type="entry name" value="FH2"/>
    <property type="match status" value="1"/>
</dbReference>
<dbReference type="Pfam" id="PF02181">
    <property type="entry name" value="FH2"/>
    <property type="match status" value="1"/>
</dbReference>
<keyword evidence="4" id="KW-1185">Reference proteome</keyword>
<dbReference type="InterPro" id="IPR042201">
    <property type="entry name" value="FH2_Formin_sf"/>
</dbReference>
<proteinExistence type="predicted"/>
<feature type="region of interest" description="Disordered" evidence="1">
    <location>
        <begin position="485"/>
        <end position="505"/>
    </location>
</feature>
<evidence type="ECO:0000259" key="2">
    <source>
        <dbReference type="PROSITE" id="PS51444"/>
    </source>
</evidence>
<dbReference type="SMART" id="SM00498">
    <property type="entry name" value="FH2"/>
    <property type="match status" value="1"/>
</dbReference>
<dbReference type="InterPro" id="IPR051425">
    <property type="entry name" value="Formin_Homology"/>
</dbReference>
<protein>
    <recommendedName>
        <fullName evidence="2">FH2 domain-containing protein</fullName>
    </recommendedName>
</protein>
<evidence type="ECO:0000313" key="4">
    <source>
        <dbReference type="Proteomes" id="UP001431209"/>
    </source>
</evidence>